<dbReference type="OMA" id="CHMERRR"/>
<dbReference type="STRING" id="37360.A0A0G4IIN0"/>
<accession>A0A0G4IIN0</accession>
<dbReference type="PANTHER" id="PTHR14614">
    <property type="entry name" value="HEPATOCELLULAR CARCINOMA-ASSOCIATED ANTIGEN"/>
    <property type="match status" value="1"/>
</dbReference>
<sequence length="225" mass="25056">MNELLRSCHMERRRRLRRRRRSVWVGGVVGHLHVLDCPGEAVGAVVWPAGLAMARHFAREDGDFRDVNCVELGAGTGIVGLTLACRGARVCLTDRRDLVRLLEAQINDRRLPHQPTVAALNWGDSIDGSLQGCDVLVAADVLYKEESFVPLVTTMVGLRPKRVLLAYQERAKVNVESFMSMASTFFAVMSKVQLELPEGAGNTPIYMLEMAFKHATNEARQNDKQ</sequence>
<dbReference type="OrthoDB" id="413520at2759"/>
<evidence type="ECO:0000313" key="2">
    <source>
        <dbReference type="Proteomes" id="UP000039324"/>
    </source>
</evidence>
<organism evidence="1 2">
    <name type="scientific">Plasmodiophora brassicae</name>
    <name type="common">Clubroot disease agent</name>
    <dbReference type="NCBI Taxonomy" id="37360"/>
    <lineage>
        <taxon>Eukaryota</taxon>
        <taxon>Sar</taxon>
        <taxon>Rhizaria</taxon>
        <taxon>Endomyxa</taxon>
        <taxon>Phytomyxea</taxon>
        <taxon>Plasmodiophorida</taxon>
        <taxon>Plasmodiophoridae</taxon>
        <taxon>Plasmodiophora</taxon>
    </lineage>
</organism>
<dbReference type="SUPFAM" id="SSF53335">
    <property type="entry name" value="S-adenosyl-L-methionine-dependent methyltransferases"/>
    <property type="match status" value="1"/>
</dbReference>
<dbReference type="InterPro" id="IPR019410">
    <property type="entry name" value="Methyltransf_16"/>
</dbReference>
<keyword evidence="2" id="KW-1185">Reference proteome</keyword>
<reference evidence="1 2" key="1">
    <citation type="submission" date="2015-02" db="EMBL/GenBank/DDBJ databases">
        <authorList>
            <person name="Chooi Y.-H."/>
        </authorList>
    </citation>
    <scope>NUCLEOTIDE SEQUENCE [LARGE SCALE GENOMIC DNA]</scope>
    <source>
        <strain evidence="1">E3</strain>
    </source>
</reference>
<dbReference type="Pfam" id="PF10294">
    <property type="entry name" value="Methyltransf_16"/>
    <property type="match status" value="1"/>
</dbReference>
<name>A0A0G4IIN0_PLABS</name>
<dbReference type="PANTHER" id="PTHR14614:SF109">
    <property type="entry name" value="RIBOSOMAL LYSINE N-METHYLTRANSFERASE 5"/>
    <property type="match status" value="1"/>
</dbReference>
<gene>
    <name evidence="1" type="ORF">PBRA_003846</name>
</gene>
<evidence type="ECO:0000313" key="1">
    <source>
        <dbReference type="EMBL" id="CEO95033.1"/>
    </source>
</evidence>
<protein>
    <submittedName>
        <fullName evidence="1">Uncharacterized protein</fullName>
    </submittedName>
</protein>
<dbReference type="InterPro" id="IPR029063">
    <property type="entry name" value="SAM-dependent_MTases_sf"/>
</dbReference>
<dbReference type="Proteomes" id="UP000039324">
    <property type="component" value="Unassembled WGS sequence"/>
</dbReference>
<dbReference type="EMBL" id="CDSF01000002">
    <property type="protein sequence ID" value="CEO95033.1"/>
    <property type="molecule type" value="Genomic_DNA"/>
</dbReference>
<dbReference type="AlphaFoldDB" id="A0A0G4IIN0"/>
<proteinExistence type="predicted"/>
<dbReference type="Gene3D" id="3.40.50.150">
    <property type="entry name" value="Vaccinia Virus protein VP39"/>
    <property type="match status" value="1"/>
</dbReference>